<comment type="caution">
    <text evidence="7">The sequence shown here is derived from an EMBL/GenBank/DDBJ whole genome shotgun (WGS) entry which is preliminary data.</text>
</comment>
<evidence type="ECO:0000256" key="4">
    <source>
        <dbReference type="ARBA" id="ARBA00023163"/>
    </source>
</evidence>
<sequence length="181" mass="20002">MPHEPALRAWLRRAASPADVDDIVQETYAKLIGVADVGSILNVRAYLFRTARSAAVDRLRRKSVVPLDAVADIDRLQVAADAVTPEDEVAGRNELRLLAKMIDRLPDKTRRIFILSRVQGRSQKEIARETGFPESTVEKHIAKAFVLLMAAYADGGYDAPDASRLRNVRIGRRADGRDGNG</sequence>
<dbReference type="InterPro" id="IPR039425">
    <property type="entry name" value="RNA_pol_sigma-70-like"/>
</dbReference>
<dbReference type="InterPro" id="IPR036388">
    <property type="entry name" value="WH-like_DNA-bd_sf"/>
</dbReference>
<evidence type="ECO:0000259" key="6">
    <source>
        <dbReference type="Pfam" id="PF08281"/>
    </source>
</evidence>
<dbReference type="Pfam" id="PF04542">
    <property type="entry name" value="Sigma70_r2"/>
    <property type="match status" value="1"/>
</dbReference>
<evidence type="ECO:0000259" key="5">
    <source>
        <dbReference type="Pfam" id="PF04542"/>
    </source>
</evidence>
<dbReference type="AlphaFoldDB" id="A0A7W9C6P7"/>
<dbReference type="Proteomes" id="UP000527324">
    <property type="component" value="Unassembled WGS sequence"/>
</dbReference>
<keyword evidence="4" id="KW-0804">Transcription</keyword>
<dbReference type="InterPro" id="IPR014284">
    <property type="entry name" value="RNA_pol_sigma-70_dom"/>
</dbReference>
<dbReference type="InterPro" id="IPR013249">
    <property type="entry name" value="RNA_pol_sigma70_r4_t2"/>
</dbReference>
<dbReference type="NCBIfam" id="TIGR02937">
    <property type="entry name" value="sigma70-ECF"/>
    <property type="match status" value="1"/>
</dbReference>
<feature type="domain" description="RNA polymerase sigma-70 region 2" evidence="5">
    <location>
        <begin position="3"/>
        <end position="63"/>
    </location>
</feature>
<dbReference type="InterPro" id="IPR013324">
    <property type="entry name" value="RNA_pol_sigma_r3/r4-like"/>
</dbReference>
<comment type="similarity">
    <text evidence="1">Belongs to the sigma-70 factor family. ECF subfamily.</text>
</comment>
<evidence type="ECO:0000313" key="8">
    <source>
        <dbReference type="Proteomes" id="UP000527324"/>
    </source>
</evidence>
<organism evidence="7 8">
    <name type="scientific">Brevundimonas aurantiaca</name>
    <dbReference type="NCBI Taxonomy" id="74316"/>
    <lineage>
        <taxon>Bacteria</taxon>
        <taxon>Pseudomonadati</taxon>
        <taxon>Pseudomonadota</taxon>
        <taxon>Alphaproteobacteria</taxon>
        <taxon>Caulobacterales</taxon>
        <taxon>Caulobacteraceae</taxon>
        <taxon>Brevundimonas</taxon>
    </lineage>
</organism>
<reference evidence="7 8" key="1">
    <citation type="submission" date="2020-08" db="EMBL/GenBank/DDBJ databases">
        <title>Genomic Encyclopedia of Type Strains, Phase IV (KMG-IV): sequencing the most valuable type-strain genomes for metagenomic binning, comparative biology and taxonomic classification.</title>
        <authorList>
            <person name="Goeker M."/>
        </authorList>
    </citation>
    <scope>NUCLEOTIDE SEQUENCE [LARGE SCALE GENOMIC DNA]</scope>
    <source>
        <strain evidence="7 8">DSM 4731</strain>
    </source>
</reference>
<dbReference type="InterPro" id="IPR013325">
    <property type="entry name" value="RNA_pol_sigma_r2"/>
</dbReference>
<evidence type="ECO:0000313" key="7">
    <source>
        <dbReference type="EMBL" id="MBB5739743.1"/>
    </source>
</evidence>
<name>A0A7W9C6P7_9CAUL</name>
<dbReference type="Gene3D" id="1.10.10.10">
    <property type="entry name" value="Winged helix-like DNA-binding domain superfamily/Winged helix DNA-binding domain"/>
    <property type="match status" value="1"/>
</dbReference>
<keyword evidence="2" id="KW-0805">Transcription regulation</keyword>
<dbReference type="Gene3D" id="1.10.1740.10">
    <property type="match status" value="1"/>
</dbReference>
<dbReference type="SUPFAM" id="SSF88946">
    <property type="entry name" value="Sigma2 domain of RNA polymerase sigma factors"/>
    <property type="match status" value="1"/>
</dbReference>
<keyword evidence="8" id="KW-1185">Reference proteome</keyword>
<evidence type="ECO:0000256" key="3">
    <source>
        <dbReference type="ARBA" id="ARBA00023082"/>
    </source>
</evidence>
<evidence type="ECO:0000256" key="2">
    <source>
        <dbReference type="ARBA" id="ARBA00023015"/>
    </source>
</evidence>
<keyword evidence="3" id="KW-0731">Sigma factor</keyword>
<protein>
    <submittedName>
        <fullName evidence="7">RNA polymerase sigma-70 factor (ECF subfamily)</fullName>
    </submittedName>
</protein>
<dbReference type="PANTHER" id="PTHR43133">
    <property type="entry name" value="RNA POLYMERASE ECF-TYPE SIGMA FACTO"/>
    <property type="match status" value="1"/>
</dbReference>
<dbReference type="GO" id="GO:0016987">
    <property type="term" value="F:sigma factor activity"/>
    <property type="evidence" value="ECO:0007669"/>
    <property type="project" value="UniProtKB-KW"/>
</dbReference>
<dbReference type="GO" id="GO:0006352">
    <property type="term" value="P:DNA-templated transcription initiation"/>
    <property type="evidence" value="ECO:0007669"/>
    <property type="project" value="InterPro"/>
</dbReference>
<gene>
    <name evidence="7" type="ORF">GGQ93_001445</name>
</gene>
<dbReference type="GeneID" id="88838324"/>
<dbReference type="PANTHER" id="PTHR43133:SF63">
    <property type="entry name" value="RNA POLYMERASE SIGMA FACTOR FECI-RELATED"/>
    <property type="match status" value="1"/>
</dbReference>
<dbReference type="GO" id="GO:0003677">
    <property type="term" value="F:DNA binding"/>
    <property type="evidence" value="ECO:0007669"/>
    <property type="project" value="InterPro"/>
</dbReference>
<dbReference type="RefSeq" id="WP_182713699.1">
    <property type="nucleotide sequence ID" value="NZ_CAJFZS010000002.1"/>
</dbReference>
<accession>A0A7W9C6P7</accession>
<dbReference type="EMBL" id="JACHOQ010000002">
    <property type="protein sequence ID" value="MBB5739743.1"/>
    <property type="molecule type" value="Genomic_DNA"/>
</dbReference>
<dbReference type="InterPro" id="IPR007627">
    <property type="entry name" value="RNA_pol_sigma70_r2"/>
</dbReference>
<evidence type="ECO:0000256" key="1">
    <source>
        <dbReference type="ARBA" id="ARBA00010641"/>
    </source>
</evidence>
<proteinExistence type="inferred from homology"/>
<dbReference type="CDD" id="cd06171">
    <property type="entry name" value="Sigma70_r4"/>
    <property type="match status" value="1"/>
</dbReference>
<dbReference type="Pfam" id="PF08281">
    <property type="entry name" value="Sigma70_r4_2"/>
    <property type="match status" value="1"/>
</dbReference>
<feature type="domain" description="RNA polymerase sigma factor 70 region 4 type 2" evidence="6">
    <location>
        <begin position="96"/>
        <end position="145"/>
    </location>
</feature>
<dbReference type="SUPFAM" id="SSF88659">
    <property type="entry name" value="Sigma3 and sigma4 domains of RNA polymerase sigma factors"/>
    <property type="match status" value="1"/>
</dbReference>